<name>A0A0V0RCQ0_9BILA</name>
<organism evidence="1 2">
    <name type="scientific">Trichinella nelsoni</name>
    <dbReference type="NCBI Taxonomy" id="6336"/>
    <lineage>
        <taxon>Eukaryota</taxon>
        <taxon>Metazoa</taxon>
        <taxon>Ecdysozoa</taxon>
        <taxon>Nematoda</taxon>
        <taxon>Enoplea</taxon>
        <taxon>Dorylaimia</taxon>
        <taxon>Trichinellida</taxon>
        <taxon>Trichinellidae</taxon>
        <taxon>Trichinella</taxon>
    </lineage>
</organism>
<reference evidence="1 2" key="1">
    <citation type="submission" date="2015-01" db="EMBL/GenBank/DDBJ databases">
        <title>Evolution of Trichinella species and genotypes.</title>
        <authorList>
            <person name="Korhonen P.K."/>
            <person name="Edoardo P."/>
            <person name="Giuseppe L.R."/>
            <person name="Gasser R.B."/>
        </authorList>
    </citation>
    <scope>NUCLEOTIDE SEQUENCE [LARGE SCALE GENOMIC DNA]</scope>
    <source>
        <strain evidence="1">ISS37</strain>
    </source>
</reference>
<evidence type="ECO:0000313" key="2">
    <source>
        <dbReference type="Proteomes" id="UP000054630"/>
    </source>
</evidence>
<sequence>MESAKNFQAVYLSKVENYAEKIVANASLNYIFWCQLY</sequence>
<accession>A0A0V0RCQ0</accession>
<protein>
    <submittedName>
        <fullName evidence="1">Uncharacterized protein</fullName>
    </submittedName>
</protein>
<evidence type="ECO:0000313" key="1">
    <source>
        <dbReference type="EMBL" id="KRX12270.1"/>
    </source>
</evidence>
<keyword evidence="2" id="KW-1185">Reference proteome</keyword>
<comment type="caution">
    <text evidence="1">The sequence shown here is derived from an EMBL/GenBank/DDBJ whole genome shotgun (WGS) entry which is preliminary data.</text>
</comment>
<dbReference type="AlphaFoldDB" id="A0A0V0RCQ0"/>
<proteinExistence type="predicted"/>
<dbReference type="Proteomes" id="UP000054630">
    <property type="component" value="Unassembled WGS sequence"/>
</dbReference>
<dbReference type="EMBL" id="JYDL01000570">
    <property type="protein sequence ID" value="KRX12270.1"/>
    <property type="molecule type" value="Genomic_DNA"/>
</dbReference>
<gene>
    <name evidence="1" type="ORF">T07_1519</name>
</gene>